<organism evidence="1">
    <name type="scientific">marine metagenome</name>
    <dbReference type="NCBI Taxonomy" id="408172"/>
    <lineage>
        <taxon>unclassified sequences</taxon>
        <taxon>metagenomes</taxon>
        <taxon>ecological metagenomes</taxon>
    </lineage>
</organism>
<protein>
    <recommendedName>
        <fullName evidence="2">DNA polymerase</fullName>
    </recommendedName>
</protein>
<accession>A0A382SXH7</accession>
<dbReference type="GO" id="GO:0003677">
    <property type="term" value="F:DNA binding"/>
    <property type="evidence" value="ECO:0007669"/>
    <property type="project" value="InterPro"/>
</dbReference>
<dbReference type="Pfam" id="PF16790">
    <property type="entry name" value="Phage_clamp_A"/>
    <property type="match status" value="1"/>
</dbReference>
<evidence type="ECO:0000313" key="1">
    <source>
        <dbReference type="EMBL" id="SVD14670.1"/>
    </source>
</evidence>
<reference evidence="1" key="1">
    <citation type="submission" date="2018-05" db="EMBL/GenBank/DDBJ databases">
        <authorList>
            <person name="Lanie J.A."/>
            <person name="Ng W.-L."/>
            <person name="Kazmierczak K.M."/>
            <person name="Andrzejewski T.M."/>
            <person name="Davidsen T.M."/>
            <person name="Wayne K.J."/>
            <person name="Tettelin H."/>
            <person name="Glass J.I."/>
            <person name="Rusch D."/>
            <person name="Podicherti R."/>
            <person name="Tsui H.-C.T."/>
            <person name="Winkler M.E."/>
        </authorList>
    </citation>
    <scope>NUCLEOTIDE SEQUENCE</scope>
</reference>
<proteinExistence type="predicted"/>
<dbReference type="AlphaFoldDB" id="A0A382SXH7"/>
<dbReference type="EMBL" id="UINC01132386">
    <property type="protein sequence ID" value="SVD14670.1"/>
    <property type="molecule type" value="Genomic_DNA"/>
</dbReference>
<dbReference type="Gene3D" id="1.20.272.50">
    <property type="entry name" value="Bacteriophage clamp loader A subunit, A' domain"/>
    <property type="match status" value="1"/>
</dbReference>
<gene>
    <name evidence="1" type="ORF">METZ01_LOCUS367524</name>
</gene>
<name>A0A382SXH7_9ZZZZ</name>
<dbReference type="GO" id="GO:0006260">
    <property type="term" value="P:DNA replication"/>
    <property type="evidence" value="ECO:0007669"/>
    <property type="project" value="InterPro"/>
</dbReference>
<evidence type="ECO:0008006" key="2">
    <source>
        <dbReference type="Google" id="ProtNLM"/>
    </source>
</evidence>
<sequence length="128" mass="15299">MKDYLNAINYTKEPLLDTMDEQWEKKYFPFIVNKCVAPFPDTIMLLNEINQLHHLDKKLQFDFLINSLRPRKRYTPWLKAKKLKNLEYVKEYYGYNNEKAKVALDILNDEQISAIKTRLNKGGRDGRN</sequence>
<dbReference type="InterPro" id="IPR031868">
    <property type="entry name" value="Phage_clamp_gp62"/>
</dbReference>